<dbReference type="PROSITE" id="PS00028">
    <property type="entry name" value="ZINC_FINGER_C2H2_1"/>
    <property type="match status" value="2"/>
</dbReference>
<feature type="region of interest" description="Disordered" evidence="8">
    <location>
        <begin position="25"/>
        <end position="121"/>
    </location>
</feature>
<proteinExistence type="predicted"/>
<evidence type="ECO:0000256" key="3">
    <source>
        <dbReference type="ARBA" id="ARBA00022737"/>
    </source>
</evidence>
<dbReference type="PANTHER" id="PTHR14003">
    <property type="entry name" value="TRANSCRIPTIONAL REPRESSOR PROTEIN YY"/>
    <property type="match status" value="1"/>
</dbReference>
<keyword evidence="4 7" id="KW-0863">Zinc-finger</keyword>
<dbReference type="PANTHER" id="PTHR14003:SF20">
    <property type="entry name" value="FINGER DOMAIN PROTEIN, PUTATIVE (AFU_ORTHOLOGUE AFUA_4G10380)-RELATED"/>
    <property type="match status" value="1"/>
</dbReference>
<gene>
    <name evidence="10" type="ORF">B0H15DRAFT_891431</name>
</gene>
<name>A0AAD6TV51_9AGAR</name>
<evidence type="ECO:0000256" key="6">
    <source>
        <dbReference type="ARBA" id="ARBA00023242"/>
    </source>
</evidence>
<feature type="compositionally biased region" description="Low complexity" evidence="8">
    <location>
        <begin position="66"/>
        <end position="88"/>
    </location>
</feature>
<feature type="compositionally biased region" description="Acidic residues" evidence="8">
    <location>
        <begin position="89"/>
        <end position="110"/>
    </location>
</feature>
<evidence type="ECO:0000256" key="7">
    <source>
        <dbReference type="PROSITE-ProRule" id="PRU00042"/>
    </source>
</evidence>
<reference evidence="10" key="1">
    <citation type="submission" date="2023-03" db="EMBL/GenBank/DDBJ databases">
        <title>Massive genome expansion in bonnet fungi (Mycena s.s.) driven by repeated elements and novel gene families across ecological guilds.</title>
        <authorList>
            <consortium name="Lawrence Berkeley National Laboratory"/>
            <person name="Harder C.B."/>
            <person name="Miyauchi S."/>
            <person name="Viragh M."/>
            <person name="Kuo A."/>
            <person name="Thoen E."/>
            <person name="Andreopoulos B."/>
            <person name="Lu D."/>
            <person name="Skrede I."/>
            <person name="Drula E."/>
            <person name="Henrissat B."/>
            <person name="Morin E."/>
            <person name="Kohler A."/>
            <person name="Barry K."/>
            <person name="LaButti K."/>
            <person name="Morin E."/>
            <person name="Salamov A."/>
            <person name="Lipzen A."/>
            <person name="Mereny Z."/>
            <person name="Hegedus B."/>
            <person name="Baldrian P."/>
            <person name="Stursova M."/>
            <person name="Weitz H."/>
            <person name="Taylor A."/>
            <person name="Grigoriev I.V."/>
            <person name="Nagy L.G."/>
            <person name="Martin F."/>
            <person name="Kauserud H."/>
        </authorList>
    </citation>
    <scope>NUCLEOTIDE SEQUENCE</scope>
    <source>
        <strain evidence="10">CBHHK173m</strain>
    </source>
</reference>
<dbReference type="GO" id="GO:0000978">
    <property type="term" value="F:RNA polymerase II cis-regulatory region sequence-specific DNA binding"/>
    <property type="evidence" value="ECO:0007669"/>
    <property type="project" value="TreeGrafter"/>
</dbReference>
<evidence type="ECO:0000313" key="10">
    <source>
        <dbReference type="EMBL" id="KAJ7079378.1"/>
    </source>
</evidence>
<feature type="compositionally biased region" description="Low complexity" evidence="8">
    <location>
        <begin position="191"/>
        <end position="225"/>
    </location>
</feature>
<evidence type="ECO:0000259" key="9">
    <source>
        <dbReference type="PROSITE" id="PS50157"/>
    </source>
</evidence>
<organism evidence="10 11">
    <name type="scientific">Mycena belliarum</name>
    <dbReference type="NCBI Taxonomy" id="1033014"/>
    <lineage>
        <taxon>Eukaryota</taxon>
        <taxon>Fungi</taxon>
        <taxon>Dikarya</taxon>
        <taxon>Basidiomycota</taxon>
        <taxon>Agaricomycotina</taxon>
        <taxon>Agaricomycetes</taxon>
        <taxon>Agaricomycetidae</taxon>
        <taxon>Agaricales</taxon>
        <taxon>Marasmiineae</taxon>
        <taxon>Mycenaceae</taxon>
        <taxon>Mycena</taxon>
    </lineage>
</organism>
<dbReference type="GO" id="GO:0008270">
    <property type="term" value="F:zinc ion binding"/>
    <property type="evidence" value="ECO:0007669"/>
    <property type="project" value="UniProtKB-KW"/>
</dbReference>
<dbReference type="AlphaFoldDB" id="A0AAD6TV51"/>
<dbReference type="Proteomes" id="UP001222325">
    <property type="component" value="Unassembled WGS sequence"/>
</dbReference>
<keyword evidence="3" id="KW-0677">Repeat</keyword>
<feature type="domain" description="C2H2-type" evidence="9">
    <location>
        <begin position="116"/>
        <end position="143"/>
    </location>
</feature>
<dbReference type="SMART" id="SM00355">
    <property type="entry name" value="ZnF_C2H2"/>
    <property type="match status" value="2"/>
</dbReference>
<comment type="subcellular location">
    <subcellularLocation>
        <location evidence="1">Nucleus</location>
    </subcellularLocation>
</comment>
<comment type="caution">
    <text evidence="10">The sequence shown here is derived from an EMBL/GenBank/DDBJ whole genome shotgun (WGS) entry which is preliminary data.</text>
</comment>
<dbReference type="GO" id="GO:0000981">
    <property type="term" value="F:DNA-binding transcription factor activity, RNA polymerase II-specific"/>
    <property type="evidence" value="ECO:0007669"/>
    <property type="project" value="TreeGrafter"/>
</dbReference>
<keyword evidence="6" id="KW-0539">Nucleus</keyword>
<feature type="region of interest" description="Disordered" evidence="8">
    <location>
        <begin position="191"/>
        <end position="252"/>
    </location>
</feature>
<evidence type="ECO:0000256" key="1">
    <source>
        <dbReference type="ARBA" id="ARBA00004123"/>
    </source>
</evidence>
<keyword evidence="5" id="KW-0862">Zinc</keyword>
<dbReference type="Gene3D" id="3.30.160.60">
    <property type="entry name" value="Classic Zinc Finger"/>
    <property type="match status" value="2"/>
</dbReference>
<evidence type="ECO:0000313" key="11">
    <source>
        <dbReference type="Proteomes" id="UP001222325"/>
    </source>
</evidence>
<dbReference type="InterPro" id="IPR013087">
    <property type="entry name" value="Znf_C2H2_type"/>
</dbReference>
<dbReference type="GO" id="GO:0000785">
    <property type="term" value="C:chromatin"/>
    <property type="evidence" value="ECO:0007669"/>
    <property type="project" value="TreeGrafter"/>
</dbReference>
<dbReference type="FunFam" id="3.30.160.60:FF:001102">
    <property type="entry name" value="Transcription factor IIIA"/>
    <property type="match status" value="1"/>
</dbReference>
<accession>A0AAD6TV51</accession>
<evidence type="ECO:0000256" key="5">
    <source>
        <dbReference type="ARBA" id="ARBA00022833"/>
    </source>
</evidence>
<dbReference type="GO" id="GO:0031519">
    <property type="term" value="C:PcG protein complex"/>
    <property type="evidence" value="ECO:0007669"/>
    <property type="project" value="TreeGrafter"/>
</dbReference>
<protein>
    <recommendedName>
        <fullName evidence="9">C2H2-type domain-containing protein</fullName>
    </recommendedName>
</protein>
<dbReference type="Pfam" id="PF00096">
    <property type="entry name" value="zf-C2H2"/>
    <property type="match status" value="2"/>
</dbReference>
<evidence type="ECO:0000256" key="4">
    <source>
        <dbReference type="ARBA" id="ARBA00022771"/>
    </source>
</evidence>
<keyword evidence="11" id="KW-1185">Reference proteome</keyword>
<dbReference type="FunFam" id="3.30.160.60:FF:000100">
    <property type="entry name" value="Zinc finger 45-like"/>
    <property type="match status" value="1"/>
</dbReference>
<keyword evidence="2" id="KW-0479">Metal-binding</keyword>
<dbReference type="SUPFAM" id="SSF57667">
    <property type="entry name" value="beta-beta-alpha zinc fingers"/>
    <property type="match status" value="1"/>
</dbReference>
<sequence>MDAPSTSSPPRIVLPSIHEMFPEHLMPRTAPHPFPRHRAPTLPPVQGYSFDVLRSDPRGASLQHIASSRPAPQCAPSASPAHSSGSSDGDADMEDDTAAEEGAADGEGEGGEGKKHICPKCSKRFNRPSSLRIHLNTHTGATPFRCPHPGCGRAFNVNSNMRRHYRNHATPAYAPSPSLSPVSPVNAGSGAWSAFASSPTSASPTSASLSSGPPTPSSALPSPATEKPPPWTWAGGASASVYCESDVRSERR</sequence>
<dbReference type="InterPro" id="IPR036236">
    <property type="entry name" value="Znf_C2H2_sf"/>
</dbReference>
<feature type="domain" description="C2H2-type" evidence="9">
    <location>
        <begin position="144"/>
        <end position="169"/>
    </location>
</feature>
<dbReference type="PROSITE" id="PS50157">
    <property type="entry name" value="ZINC_FINGER_C2H2_2"/>
    <property type="match status" value="2"/>
</dbReference>
<dbReference type="GO" id="GO:0005667">
    <property type="term" value="C:transcription regulator complex"/>
    <property type="evidence" value="ECO:0007669"/>
    <property type="project" value="TreeGrafter"/>
</dbReference>
<evidence type="ECO:0000256" key="8">
    <source>
        <dbReference type="SAM" id="MobiDB-lite"/>
    </source>
</evidence>
<evidence type="ECO:0000256" key="2">
    <source>
        <dbReference type="ARBA" id="ARBA00022723"/>
    </source>
</evidence>
<dbReference type="EMBL" id="JARJCN010000060">
    <property type="protein sequence ID" value="KAJ7079378.1"/>
    <property type="molecule type" value="Genomic_DNA"/>
</dbReference>